<dbReference type="GO" id="GO:0006303">
    <property type="term" value="P:double-strand break repair via nonhomologous end joining"/>
    <property type="evidence" value="ECO:0007669"/>
    <property type="project" value="TreeGrafter"/>
</dbReference>
<keyword evidence="6" id="KW-1185">Reference proteome</keyword>
<reference evidence="5" key="1">
    <citation type="journal article" date="2020" name="Fungal Divers.">
        <title>Resolving the Mortierellaceae phylogeny through synthesis of multi-gene phylogenetics and phylogenomics.</title>
        <authorList>
            <person name="Vandepol N."/>
            <person name="Liber J."/>
            <person name="Desiro A."/>
            <person name="Na H."/>
            <person name="Kennedy M."/>
            <person name="Barry K."/>
            <person name="Grigoriev I.V."/>
            <person name="Miller A.N."/>
            <person name="O'Donnell K."/>
            <person name="Stajich J.E."/>
            <person name="Bonito G."/>
        </authorList>
    </citation>
    <scope>NUCLEOTIDE SEQUENCE</scope>
    <source>
        <strain evidence="5">NRRL 2769</strain>
    </source>
</reference>
<feature type="compositionally biased region" description="Low complexity" evidence="3">
    <location>
        <begin position="359"/>
        <end position="384"/>
    </location>
</feature>
<dbReference type="InterPro" id="IPR036875">
    <property type="entry name" value="Znf_CCHC_sf"/>
</dbReference>
<dbReference type="Proteomes" id="UP000703661">
    <property type="component" value="Unassembled WGS sequence"/>
</dbReference>
<feature type="compositionally biased region" description="Low complexity" evidence="3">
    <location>
        <begin position="86"/>
        <end position="101"/>
    </location>
</feature>
<protein>
    <recommendedName>
        <fullName evidence="4">CCHC-type domain-containing protein</fullName>
    </recommendedName>
</protein>
<evidence type="ECO:0000259" key="4">
    <source>
        <dbReference type="PROSITE" id="PS50158"/>
    </source>
</evidence>
<proteinExistence type="predicted"/>
<dbReference type="GO" id="GO:0003677">
    <property type="term" value="F:DNA binding"/>
    <property type="evidence" value="ECO:0007669"/>
    <property type="project" value="InterPro"/>
</dbReference>
<feature type="domain" description="CCHC-type" evidence="4">
    <location>
        <begin position="601"/>
        <end position="617"/>
    </location>
</feature>
<feature type="compositionally biased region" description="Low complexity" evidence="3">
    <location>
        <begin position="196"/>
        <end position="216"/>
    </location>
</feature>
<feature type="region of interest" description="Disordered" evidence="3">
    <location>
        <begin position="504"/>
        <end position="543"/>
    </location>
</feature>
<feature type="compositionally biased region" description="Basic residues" evidence="3">
    <location>
        <begin position="165"/>
        <end position="176"/>
    </location>
</feature>
<dbReference type="Pfam" id="PF14716">
    <property type="entry name" value="HHH_8"/>
    <property type="match status" value="1"/>
</dbReference>
<dbReference type="PANTHER" id="PTHR11276:SF28">
    <property type="entry name" value="DNA POLYMERASE LAMBDA"/>
    <property type="match status" value="1"/>
</dbReference>
<dbReference type="GO" id="GO:0008270">
    <property type="term" value="F:zinc ion binding"/>
    <property type="evidence" value="ECO:0007669"/>
    <property type="project" value="UniProtKB-KW"/>
</dbReference>
<feature type="region of interest" description="Disordered" evidence="3">
    <location>
        <begin position="74"/>
        <end position="319"/>
    </location>
</feature>
<dbReference type="InterPro" id="IPR001878">
    <property type="entry name" value="Znf_CCHC"/>
</dbReference>
<dbReference type="Gene3D" id="1.10.150.110">
    <property type="entry name" value="DNA polymerase beta, N-terminal domain-like"/>
    <property type="match status" value="1"/>
</dbReference>
<name>A0A9P6SWR0_9FUNG</name>
<dbReference type="Gene3D" id="4.10.60.10">
    <property type="entry name" value="Zinc finger, CCHC-type"/>
    <property type="match status" value="1"/>
</dbReference>
<evidence type="ECO:0000256" key="3">
    <source>
        <dbReference type="SAM" id="MobiDB-lite"/>
    </source>
</evidence>
<dbReference type="PROSITE" id="PS50158">
    <property type="entry name" value="ZF_CCHC"/>
    <property type="match status" value="1"/>
</dbReference>
<evidence type="ECO:0000313" key="6">
    <source>
        <dbReference type="Proteomes" id="UP000703661"/>
    </source>
</evidence>
<organism evidence="5 6">
    <name type="scientific">Entomortierella chlamydospora</name>
    <dbReference type="NCBI Taxonomy" id="101097"/>
    <lineage>
        <taxon>Eukaryota</taxon>
        <taxon>Fungi</taxon>
        <taxon>Fungi incertae sedis</taxon>
        <taxon>Mucoromycota</taxon>
        <taxon>Mortierellomycotina</taxon>
        <taxon>Mortierellomycetes</taxon>
        <taxon>Mortierellales</taxon>
        <taxon>Mortierellaceae</taxon>
        <taxon>Entomortierella</taxon>
    </lineage>
</organism>
<keyword evidence="2" id="KW-0863">Zinc-finger</keyword>
<dbReference type="OrthoDB" id="205514at2759"/>
<keyword evidence="2" id="KW-0862">Zinc</keyword>
<dbReference type="Pfam" id="PF00098">
    <property type="entry name" value="zf-CCHC"/>
    <property type="match status" value="1"/>
</dbReference>
<dbReference type="GO" id="GO:0005634">
    <property type="term" value="C:nucleus"/>
    <property type="evidence" value="ECO:0007669"/>
    <property type="project" value="TreeGrafter"/>
</dbReference>
<dbReference type="GO" id="GO:0003887">
    <property type="term" value="F:DNA-directed DNA polymerase activity"/>
    <property type="evidence" value="ECO:0007669"/>
    <property type="project" value="InterPro"/>
</dbReference>
<gene>
    <name evidence="5" type="ORF">BGZ80_003330</name>
</gene>
<dbReference type="EMBL" id="JAAAID010001875">
    <property type="protein sequence ID" value="KAG0008538.1"/>
    <property type="molecule type" value="Genomic_DNA"/>
</dbReference>
<sequence>MASSHPYAASRESKKSRELISTFGLPCPPKCAAPQDNKSFFDHMDSIEKALEEEDAGKLPKTLEAGPEIIVESLNKKRRRVQTTEAPVVVAPHPHPASSSPPSSPPSAQPLGPFPSISPDTLPVSEKAPENNEATASQPPTKKARLQKETEHHSTKPRPSSPIRRSSRLASIRRRSSSYAGHAIGNAAELPPLPLSPSISQQMTTDTTDGQTPTMQAGPEIVVESLNKERRHSQITETPPVVVPQLPPVVAPQLPPVVAPQFPPVVAPHPHPVSSSSLSSSSSTQPLDSFSSVSPDTLPVSEKAPESNEVAASQPKLSPLKLSRVHAWEMFYQEDDEKKLQDRLSGRTLPPPLCPSIPHPHAASSPSLSSSSSAQPPDSFSSVSPDTLPVSQKAPESNEVTASQPPTKNVRFREEIEYRFIESRPLPSIQGSSRLASVRHRSSSRAGHAIGNVAELSPPMSSRIFTPGMLCPEDDEKNFQDWMSGRAPPPPLPPSISRILMKRKKTQETEPLADSQTSNARNQGSQVRVGESDGASNSNNKDIIGIAPISDTASFAKPNATPNTNHTPKPLTRLPIQLWLSDDNRLELTPKMKIELAHESRCFRCKEVGHWVNRCPQPKPKPKDDEVLLQIINSEKSKGKRRKILYQCQPPHVVGKNEEPKYNRAFLEQLKILMDHYENIKTKDSKEHFKVINYRKAITAIRSLDYGITSEEMALKVPRVGKKIAQKIGECIALGKIKKLEHINWDKERSEVETLFQSVHGVGSEKATE</sequence>
<feature type="compositionally biased region" description="Pro residues" evidence="3">
    <location>
        <begin position="241"/>
        <end position="271"/>
    </location>
</feature>
<dbReference type="InterPro" id="IPR010996">
    <property type="entry name" value="HHH_MUS81"/>
</dbReference>
<evidence type="ECO:0000256" key="1">
    <source>
        <dbReference type="PIRSR" id="PIRSR622312-50"/>
    </source>
</evidence>
<feature type="compositionally biased region" description="Low complexity" evidence="3">
    <location>
        <begin position="272"/>
        <end position="292"/>
    </location>
</feature>
<accession>A0A9P6SWR0</accession>
<feature type="region of interest" description="Disordered" evidence="3">
    <location>
        <begin position="1"/>
        <end position="24"/>
    </location>
</feature>
<evidence type="ECO:0000256" key="2">
    <source>
        <dbReference type="PROSITE-ProRule" id="PRU00047"/>
    </source>
</evidence>
<dbReference type="InterPro" id="IPR022312">
    <property type="entry name" value="DNA_pol_X"/>
</dbReference>
<dbReference type="SUPFAM" id="SSF47802">
    <property type="entry name" value="DNA polymerase beta, N-terminal domain-like"/>
    <property type="match status" value="1"/>
</dbReference>
<keyword evidence="2" id="KW-0479">Metal-binding</keyword>
<dbReference type="SMART" id="SM00343">
    <property type="entry name" value="ZnF_C2HC"/>
    <property type="match status" value="1"/>
</dbReference>
<feature type="non-terminal residue" evidence="5">
    <location>
        <position position="769"/>
    </location>
</feature>
<feature type="compositionally biased region" description="Polar residues" evidence="3">
    <location>
        <begin position="394"/>
        <end position="407"/>
    </location>
</feature>
<dbReference type="PANTHER" id="PTHR11276">
    <property type="entry name" value="DNA POLYMERASE TYPE-X FAMILY MEMBER"/>
    <property type="match status" value="1"/>
</dbReference>
<dbReference type="AlphaFoldDB" id="A0A9P6SWR0"/>
<feature type="region of interest" description="Disordered" evidence="3">
    <location>
        <begin position="337"/>
        <end position="409"/>
    </location>
</feature>
<evidence type="ECO:0000313" key="5">
    <source>
        <dbReference type="EMBL" id="KAG0008538.1"/>
    </source>
</evidence>
<feature type="compositionally biased region" description="Pro residues" evidence="3">
    <location>
        <begin position="349"/>
        <end position="358"/>
    </location>
</feature>
<comment type="caution">
    <text evidence="5">The sequence shown here is derived from an EMBL/GenBank/DDBJ whole genome shotgun (WGS) entry which is preliminary data.</text>
</comment>
<feature type="active site" description="Nucleophile; Schiff-base intermediate with DNA; for 5'-dRP lyase activity" evidence="1">
    <location>
        <position position="727"/>
    </location>
</feature>
<feature type="compositionally biased region" description="Polar residues" evidence="3">
    <location>
        <begin position="514"/>
        <end position="526"/>
    </location>
</feature>
<dbReference type="InterPro" id="IPR027421">
    <property type="entry name" value="DNA_pol_lamdba_lyase_dom_sf"/>
</dbReference>
<dbReference type="SUPFAM" id="SSF57756">
    <property type="entry name" value="Retrovirus zinc finger-like domains"/>
    <property type="match status" value="1"/>
</dbReference>